<dbReference type="PANTHER" id="PTHR17490:SF16">
    <property type="entry name" value="THREONYLCARBAMOYL-AMP SYNTHASE"/>
    <property type="match status" value="1"/>
</dbReference>
<evidence type="ECO:0000256" key="3">
    <source>
        <dbReference type="ARBA" id="ARBA00012584"/>
    </source>
</evidence>
<dbReference type="InterPro" id="IPR038385">
    <property type="entry name" value="Sua5/YwlC_C"/>
</dbReference>
<dbReference type="NCBIfam" id="TIGR00057">
    <property type="entry name" value="L-threonylcarbamoyladenylate synthase"/>
    <property type="match status" value="1"/>
</dbReference>
<feature type="binding site" evidence="14">
    <location>
        <position position="145"/>
    </location>
    <ligand>
        <name>ATP</name>
        <dbReference type="ChEBI" id="CHEBI:30616"/>
    </ligand>
</feature>
<evidence type="ECO:0000256" key="14">
    <source>
        <dbReference type="PIRSR" id="PIRSR004930-1"/>
    </source>
</evidence>
<dbReference type="PIRSF" id="PIRSF004930">
    <property type="entry name" value="Tln_factor_SUA5"/>
    <property type="match status" value="1"/>
</dbReference>
<gene>
    <name evidence="16" type="ordered locus">Dshi_3084</name>
</gene>
<keyword evidence="10 13" id="KW-0067">ATP-binding</keyword>
<evidence type="ECO:0000259" key="15">
    <source>
        <dbReference type="PROSITE" id="PS51163"/>
    </source>
</evidence>
<comment type="similarity">
    <text evidence="2 13">Belongs to the SUA5 family.</text>
</comment>
<dbReference type="InterPro" id="IPR006070">
    <property type="entry name" value="Sua5-like_dom"/>
</dbReference>
<dbReference type="InterPro" id="IPR017945">
    <property type="entry name" value="DHBP_synth_RibB-like_a/b_dom"/>
</dbReference>
<keyword evidence="5 13" id="KW-0963">Cytoplasm</keyword>
<dbReference type="GO" id="GO:0006450">
    <property type="term" value="P:regulation of translational fidelity"/>
    <property type="evidence" value="ECO:0007669"/>
    <property type="project" value="TreeGrafter"/>
</dbReference>
<dbReference type="KEGG" id="dsh:Dshi_3084"/>
<keyword evidence="8 13" id="KW-0548">Nucleotidyltransferase</keyword>
<dbReference type="GO" id="GO:0061710">
    <property type="term" value="F:L-threonylcarbamoyladenylate synthase"/>
    <property type="evidence" value="ECO:0007669"/>
    <property type="project" value="UniProtKB-EC"/>
</dbReference>
<feature type="binding site" evidence="14">
    <location>
        <position position="197"/>
    </location>
    <ligand>
        <name>ATP</name>
        <dbReference type="ChEBI" id="CHEBI:30616"/>
    </ligand>
</feature>
<evidence type="ECO:0000256" key="4">
    <source>
        <dbReference type="ARBA" id="ARBA00015492"/>
    </source>
</evidence>
<evidence type="ECO:0000256" key="11">
    <source>
        <dbReference type="ARBA" id="ARBA00029774"/>
    </source>
</evidence>
<feature type="binding site" evidence="14">
    <location>
        <position position="119"/>
    </location>
    <ligand>
        <name>ATP</name>
        <dbReference type="ChEBI" id="CHEBI:30616"/>
    </ligand>
</feature>
<dbReference type="PROSITE" id="PS51163">
    <property type="entry name" value="YRDC"/>
    <property type="match status" value="1"/>
</dbReference>
<feature type="binding site" evidence="14">
    <location>
        <position position="63"/>
    </location>
    <ligand>
        <name>ATP</name>
        <dbReference type="ChEBI" id="CHEBI:30616"/>
    </ligand>
</feature>
<dbReference type="Gene3D" id="3.90.870.10">
    <property type="entry name" value="DHBP synthase"/>
    <property type="match status" value="1"/>
</dbReference>
<sequence length="325" mass="32385">MAETARTERLGADGAGLARAAALLRAGRLVAFPTETVYGLGGDARSDRAVAGIFAAKGRPSFNPLIVHVPDLAAAGRLVDLPPAGLALAEAFWPGALTLVAPMRAEAGISPLVTAGLETLAVRVPAHSAAQALLRGFDGPVAAPSANPSGGVSPTTAAHVLDGLDGKIAAVLDGGACPVGLESTIVSLAGETPMLLRPGGVTAEALAQVLGAPIAEGAGSATQPTAPGQLASHYAPDAPVRLNATARQDGEVWLGFGPDCPGDMSLSESGELAEAAARLFAALRAMDALAEGRRIAVAPVPQTGLGAAINDRLRRAAAPRAEGED</sequence>
<dbReference type="RefSeq" id="WP_012179745.1">
    <property type="nucleotide sequence ID" value="NC_009952.1"/>
</dbReference>
<dbReference type="Proteomes" id="UP000006833">
    <property type="component" value="Chromosome"/>
</dbReference>
<dbReference type="SUPFAM" id="SSF55821">
    <property type="entry name" value="YrdC/RibB"/>
    <property type="match status" value="1"/>
</dbReference>
<evidence type="ECO:0000313" key="17">
    <source>
        <dbReference type="Proteomes" id="UP000006833"/>
    </source>
</evidence>
<feature type="binding site" evidence="14">
    <location>
        <position position="123"/>
    </location>
    <ligand>
        <name>L-threonine</name>
        <dbReference type="ChEBI" id="CHEBI:57926"/>
    </ligand>
</feature>
<feature type="binding site" evidence="14">
    <location>
        <position position="36"/>
    </location>
    <ligand>
        <name>L-threonine</name>
        <dbReference type="ChEBI" id="CHEBI:57926"/>
    </ligand>
</feature>
<dbReference type="GO" id="GO:0005524">
    <property type="term" value="F:ATP binding"/>
    <property type="evidence" value="ECO:0007669"/>
    <property type="project" value="UniProtKB-UniRule"/>
</dbReference>
<dbReference type="EMBL" id="CP000830">
    <property type="protein sequence ID" value="ABV94817.1"/>
    <property type="molecule type" value="Genomic_DNA"/>
</dbReference>
<comment type="subcellular location">
    <subcellularLocation>
        <location evidence="1 13">Cytoplasm</location>
    </subcellularLocation>
</comment>
<proteinExistence type="inferred from homology"/>
<feature type="binding site" evidence="14">
    <location>
        <position position="68"/>
    </location>
    <ligand>
        <name>L-threonine</name>
        <dbReference type="ChEBI" id="CHEBI:57926"/>
    </ligand>
</feature>
<comment type="function">
    <text evidence="13">Required for the formation of a threonylcarbamoyl group on adenosine at position 37 (t(6)A37) in tRNAs that read codons beginning with adenine.</text>
</comment>
<accession>A8LL68</accession>
<feature type="binding site" evidence="14">
    <location>
        <position position="153"/>
    </location>
    <ligand>
        <name>ATP</name>
        <dbReference type="ChEBI" id="CHEBI:30616"/>
    </ligand>
</feature>
<organism evidence="16 17">
    <name type="scientific">Dinoroseobacter shibae (strain DSM 16493 / NCIMB 14021 / DFL 12)</name>
    <dbReference type="NCBI Taxonomy" id="398580"/>
    <lineage>
        <taxon>Bacteria</taxon>
        <taxon>Pseudomonadati</taxon>
        <taxon>Pseudomonadota</taxon>
        <taxon>Alphaproteobacteria</taxon>
        <taxon>Rhodobacterales</taxon>
        <taxon>Roseobacteraceae</taxon>
        <taxon>Dinoroseobacter</taxon>
    </lineage>
</organism>
<evidence type="ECO:0000256" key="13">
    <source>
        <dbReference type="PIRNR" id="PIRNR004930"/>
    </source>
</evidence>
<dbReference type="EC" id="2.7.7.87" evidence="3 13"/>
<protein>
    <recommendedName>
        <fullName evidence="4 13">Threonylcarbamoyl-AMP synthase</fullName>
        <shortName evidence="13">TC-AMP synthase</shortName>
        <ecNumber evidence="3 13">2.7.7.87</ecNumber>
    </recommendedName>
    <alternativeName>
        <fullName evidence="11 13">L-threonylcarbamoyladenylate synthase</fullName>
    </alternativeName>
</protein>
<dbReference type="GO" id="GO:0000049">
    <property type="term" value="F:tRNA binding"/>
    <property type="evidence" value="ECO:0007669"/>
    <property type="project" value="TreeGrafter"/>
</dbReference>
<dbReference type="InterPro" id="IPR010923">
    <property type="entry name" value="T(6)A37_SUA5"/>
</dbReference>
<comment type="catalytic activity">
    <reaction evidence="12 13">
        <text>L-threonine + hydrogencarbonate + ATP = L-threonylcarbamoyladenylate + diphosphate + H2O</text>
        <dbReference type="Rhea" id="RHEA:36407"/>
        <dbReference type="ChEBI" id="CHEBI:15377"/>
        <dbReference type="ChEBI" id="CHEBI:17544"/>
        <dbReference type="ChEBI" id="CHEBI:30616"/>
        <dbReference type="ChEBI" id="CHEBI:33019"/>
        <dbReference type="ChEBI" id="CHEBI:57926"/>
        <dbReference type="ChEBI" id="CHEBI:73682"/>
        <dbReference type="EC" id="2.7.7.87"/>
    </reaction>
</comment>
<dbReference type="AlphaFoldDB" id="A8LL68"/>
<dbReference type="eggNOG" id="COG0009">
    <property type="taxonomic scope" value="Bacteria"/>
</dbReference>
<dbReference type="InterPro" id="IPR050156">
    <property type="entry name" value="TC-AMP_synthase_SUA5"/>
</dbReference>
<name>A8LL68_DINSH</name>
<evidence type="ECO:0000256" key="5">
    <source>
        <dbReference type="ARBA" id="ARBA00022490"/>
    </source>
</evidence>
<evidence type="ECO:0000256" key="7">
    <source>
        <dbReference type="ARBA" id="ARBA00022694"/>
    </source>
</evidence>
<reference evidence="17" key="1">
    <citation type="journal article" date="2010" name="ISME J.">
        <title>The complete genome sequence of the algal symbiont Dinoroseobacter shibae: a hitchhiker's guide to life in the sea.</title>
        <authorList>
            <person name="Wagner-Dobler I."/>
            <person name="Ballhausen B."/>
            <person name="Berger M."/>
            <person name="Brinkhoff T."/>
            <person name="Buchholz I."/>
            <person name="Bunk B."/>
            <person name="Cypionka H."/>
            <person name="Daniel R."/>
            <person name="Drepper T."/>
            <person name="Gerdts G."/>
            <person name="Hahnke S."/>
            <person name="Han C."/>
            <person name="Jahn D."/>
            <person name="Kalhoefer D."/>
            <person name="Kiss H."/>
            <person name="Klenk H.P."/>
            <person name="Kyrpides N."/>
            <person name="Liebl W."/>
            <person name="Liesegang H."/>
            <person name="Meincke L."/>
            <person name="Pati A."/>
            <person name="Petersen J."/>
            <person name="Piekarski T."/>
            <person name="Pommerenke C."/>
            <person name="Pradella S."/>
            <person name="Pukall R."/>
            <person name="Rabus R."/>
            <person name="Stackebrandt E."/>
            <person name="Thole S."/>
            <person name="Thompson L."/>
            <person name="Tielen P."/>
            <person name="Tomasch J."/>
            <person name="von Jan M."/>
            <person name="Wanphrut N."/>
            <person name="Wichels A."/>
            <person name="Zech H."/>
            <person name="Simon M."/>
        </authorList>
    </citation>
    <scope>NUCLEOTIDE SEQUENCE [LARGE SCALE GENOMIC DNA]</scope>
    <source>
        <strain evidence="17">DSM 16493 / NCIMB 14021 / DFL 12</strain>
    </source>
</reference>
<evidence type="ECO:0000256" key="8">
    <source>
        <dbReference type="ARBA" id="ARBA00022695"/>
    </source>
</evidence>
<feature type="binding site" evidence="14">
    <location>
        <position position="183"/>
    </location>
    <ligand>
        <name>L-threonine</name>
        <dbReference type="ChEBI" id="CHEBI:57926"/>
    </ligand>
</feature>
<dbReference type="PANTHER" id="PTHR17490">
    <property type="entry name" value="SUA5"/>
    <property type="match status" value="1"/>
</dbReference>
<dbReference type="Pfam" id="PF03481">
    <property type="entry name" value="Sua5_C"/>
    <property type="match status" value="1"/>
</dbReference>
<dbReference type="OrthoDB" id="9814580at2"/>
<evidence type="ECO:0000256" key="12">
    <source>
        <dbReference type="ARBA" id="ARBA00048366"/>
    </source>
</evidence>
<dbReference type="HOGENOM" id="CLU_031397_0_2_5"/>
<feature type="binding site" evidence="14">
    <location>
        <position position="234"/>
    </location>
    <ligand>
        <name>ATP</name>
        <dbReference type="ChEBI" id="CHEBI:30616"/>
    </ligand>
</feature>
<evidence type="ECO:0000313" key="16">
    <source>
        <dbReference type="EMBL" id="ABV94817.1"/>
    </source>
</evidence>
<dbReference type="Pfam" id="PF01300">
    <property type="entry name" value="Sua5_yciO_yrdC"/>
    <property type="match status" value="1"/>
</dbReference>
<keyword evidence="7 13" id="KW-0819">tRNA processing</keyword>
<evidence type="ECO:0000256" key="9">
    <source>
        <dbReference type="ARBA" id="ARBA00022741"/>
    </source>
</evidence>
<keyword evidence="17" id="KW-1185">Reference proteome</keyword>
<dbReference type="GO" id="GO:0005737">
    <property type="term" value="C:cytoplasm"/>
    <property type="evidence" value="ECO:0007669"/>
    <property type="project" value="UniProtKB-SubCell"/>
</dbReference>
<evidence type="ECO:0000256" key="1">
    <source>
        <dbReference type="ARBA" id="ARBA00004496"/>
    </source>
</evidence>
<feature type="binding site" evidence="14">
    <location>
        <position position="59"/>
    </location>
    <ligand>
        <name>ATP</name>
        <dbReference type="ChEBI" id="CHEBI:30616"/>
    </ligand>
</feature>
<feature type="binding site" evidence="14">
    <location>
        <position position="143"/>
    </location>
    <ligand>
        <name>L-threonine</name>
        <dbReference type="ChEBI" id="CHEBI:57926"/>
    </ligand>
</feature>
<dbReference type="STRING" id="398580.Dshi_3084"/>
<keyword evidence="9 13" id="KW-0547">Nucleotide-binding</keyword>
<dbReference type="InterPro" id="IPR005145">
    <property type="entry name" value="Sua5_C"/>
</dbReference>
<evidence type="ECO:0000256" key="10">
    <source>
        <dbReference type="ARBA" id="ARBA00022840"/>
    </source>
</evidence>
<evidence type="ECO:0000256" key="2">
    <source>
        <dbReference type="ARBA" id="ARBA00007663"/>
    </source>
</evidence>
<feature type="domain" description="YrdC-like" evidence="15">
    <location>
        <begin position="14"/>
        <end position="201"/>
    </location>
</feature>
<dbReference type="Gene3D" id="3.40.50.11030">
    <property type="entry name" value="Threonylcarbamoyl-AMP synthase, C-terminal domain"/>
    <property type="match status" value="1"/>
</dbReference>
<evidence type="ECO:0000256" key="6">
    <source>
        <dbReference type="ARBA" id="ARBA00022679"/>
    </source>
</evidence>
<dbReference type="GO" id="GO:0008033">
    <property type="term" value="P:tRNA processing"/>
    <property type="evidence" value="ECO:0007669"/>
    <property type="project" value="UniProtKB-KW"/>
</dbReference>
<dbReference type="GO" id="GO:0003725">
    <property type="term" value="F:double-stranded RNA binding"/>
    <property type="evidence" value="ECO:0007669"/>
    <property type="project" value="UniProtKB-UniRule"/>
</dbReference>
<keyword evidence="6 13" id="KW-0808">Transferase</keyword>